<gene>
    <name evidence="2" type="ORF">JOC58_003951</name>
</gene>
<dbReference type="InterPro" id="IPR015032">
    <property type="entry name" value="ThsB__TIR-like_domain"/>
</dbReference>
<keyword evidence="3" id="KW-1185">Reference proteome</keyword>
<dbReference type="SUPFAM" id="SSF52200">
    <property type="entry name" value="Toll/Interleukin receptor TIR domain"/>
    <property type="match status" value="1"/>
</dbReference>
<dbReference type="Pfam" id="PF08937">
    <property type="entry name" value="ThsB_TIR"/>
    <property type="match status" value="1"/>
</dbReference>
<dbReference type="EMBL" id="JAVDQH010000021">
    <property type="protein sequence ID" value="MDR6246032.1"/>
    <property type="molecule type" value="Genomic_DNA"/>
</dbReference>
<evidence type="ECO:0000259" key="1">
    <source>
        <dbReference type="Pfam" id="PF08937"/>
    </source>
</evidence>
<feature type="domain" description="Thoeris protein ThsB TIR-like" evidence="1">
    <location>
        <begin position="6"/>
        <end position="104"/>
    </location>
</feature>
<sequence length="210" mass="24475">MARKTFISYKYSEAKITRDRIIDALGDDARFYTGETSASPNLTDKKTDTIKNHLKEMIFNTSVTIVVISPNIKLSKWMDWELEYSLKNTTREDRTSSSNGIIGVIQEINGDTNWISKYVNNPDGCRSRYLDTKLMYDIINENRFNCKTPKFVCAQCKTINDLEGSYISLIDEKKFLYEPAKYIENAYNKSKRINDFNIIKSIKKDLFSFW</sequence>
<dbReference type="RefSeq" id="WP_188775662.1">
    <property type="nucleotide sequence ID" value="NZ_BMMB01000005.1"/>
</dbReference>
<reference evidence="2 3" key="1">
    <citation type="submission" date="2023-07" db="EMBL/GenBank/DDBJ databases">
        <title>Genomic Encyclopedia of Type Strains, Phase IV (KMG-IV): sequencing the most valuable type-strain genomes for metagenomic binning, comparative biology and taxonomic classification.</title>
        <authorList>
            <person name="Goeker M."/>
        </authorList>
    </citation>
    <scope>NUCLEOTIDE SEQUENCE [LARGE SCALE GENOMIC DNA]</scope>
    <source>
        <strain evidence="2 3">DSM 22170</strain>
    </source>
</reference>
<dbReference type="Gene3D" id="3.40.50.10140">
    <property type="entry name" value="Toll/interleukin-1 receptor homology (TIR) domain"/>
    <property type="match status" value="1"/>
</dbReference>
<protein>
    <submittedName>
        <fullName evidence="2">Membrane protein</fullName>
    </submittedName>
</protein>
<accession>A0ABU1J3F0</accession>
<evidence type="ECO:0000313" key="3">
    <source>
        <dbReference type="Proteomes" id="UP001185028"/>
    </source>
</evidence>
<evidence type="ECO:0000313" key="2">
    <source>
        <dbReference type="EMBL" id="MDR6246032.1"/>
    </source>
</evidence>
<comment type="caution">
    <text evidence="2">The sequence shown here is derived from an EMBL/GenBank/DDBJ whole genome shotgun (WGS) entry which is preliminary data.</text>
</comment>
<organism evidence="2 3">
    <name type="scientific">Paenibacillus hunanensis</name>
    <dbReference type="NCBI Taxonomy" id="539262"/>
    <lineage>
        <taxon>Bacteria</taxon>
        <taxon>Bacillati</taxon>
        <taxon>Bacillota</taxon>
        <taxon>Bacilli</taxon>
        <taxon>Bacillales</taxon>
        <taxon>Paenibacillaceae</taxon>
        <taxon>Paenibacillus</taxon>
    </lineage>
</organism>
<dbReference type="InterPro" id="IPR035897">
    <property type="entry name" value="Toll_tir_struct_dom_sf"/>
</dbReference>
<dbReference type="Proteomes" id="UP001185028">
    <property type="component" value="Unassembled WGS sequence"/>
</dbReference>
<proteinExistence type="predicted"/>
<name>A0ABU1J3F0_9BACL</name>